<dbReference type="AlphaFoldDB" id="K6XBB3"/>
<dbReference type="InterPro" id="IPR012296">
    <property type="entry name" value="Nuclease_put_TT1808"/>
</dbReference>
<organism evidence="2 3">
    <name type="scientific">Kineosphaera limosa NBRC 100340</name>
    <dbReference type="NCBI Taxonomy" id="1184609"/>
    <lineage>
        <taxon>Bacteria</taxon>
        <taxon>Bacillati</taxon>
        <taxon>Actinomycetota</taxon>
        <taxon>Actinomycetes</taxon>
        <taxon>Micrococcales</taxon>
        <taxon>Dermatophilaceae</taxon>
        <taxon>Kineosphaera</taxon>
    </lineage>
</organism>
<dbReference type="PANTHER" id="PTHR34107">
    <property type="entry name" value="SLL0198 PROTEIN-RELATED"/>
    <property type="match status" value="1"/>
</dbReference>
<comment type="caution">
    <text evidence="2">The sequence shown here is derived from an EMBL/GenBank/DDBJ whole genome shotgun (WGS) entry which is preliminary data.</text>
</comment>
<name>K6XBB3_9MICO</name>
<proteinExistence type="predicted"/>
<dbReference type="PANTHER" id="PTHR34107:SF2">
    <property type="entry name" value="SLL0888 PROTEIN"/>
    <property type="match status" value="1"/>
</dbReference>
<dbReference type="OrthoDB" id="9799703at2"/>
<gene>
    <name evidence="2" type="ORF">KILIM_032_00040</name>
</gene>
<dbReference type="eggNOG" id="COG4636">
    <property type="taxonomic scope" value="Bacteria"/>
</dbReference>
<evidence type="ECO:0000313" key="2">
    <source>
        <dbReference type="EMBL" id="GAB96119.1"/>
    </source>
</evidence>
<dbReference type="EMBL" id="BAHD01000032">
    <property type="protein sequence ID" value="GAB96119.1"/>
    <property type="molecule type" value="Genomic_DNA"/>
</dbReference>
<keyword evidence="3" id="KW-1185">Reference proteome</keyword>
<dbReference type="SUPFAM" id="SSF52980">
    <property type="entry name" value="Restriction endonuclease-like"/>
    <property type="match status" value="1"/>
</dbReference>
<evidence type="ECO:0000259" key="1">
    <source>
        <dbReference type="Pfam" id="PF05685"/>
    </source>
</evidence>
<sequence>MSIAAPPVALAHVTLAEWDEDYSQRDDAYELVEGVPTVAPNEHFDNVKATSRLIEKLGPIIRPDWIALPHFAVHLGDRAGSSTVRQPDLTVARGAGAVAHRADPADVALVVEVISPGSIETDSVTKRHEYARAGIPAYLLVDVRGPRPTVVLFDRIVDGAYLTPDTDGTAATLRIGEHVIRLQASELVN</sequence>
<dbReference type="Proteomes" id="UP000008366">
    <property type="component" value="Unassembled WGS sequence"/>
</dbReference>
<reference evidence="2 3" key="1">
    <citation type="submission" date="2012-08" db="EMBL/GenBank/DDBJ databases">
        <title>Whole genome shotgun sequence of Kineosphaera limosa NBRC 100340.</title>
        <authorList>
            <person name="Yoshida I."/>
            <person name="Isaki S."/>
            <person name="Hosoyama A."/>
            <person name="Tsuchikane K."/>
            <person name="Katsumata H."/>
            <person name="Ando Y."/>
            <person name="Ohji S."/>
            <person name="Hamada M."/>
            <person name="Tamura T."/>
            <person name="Yamazoe A."/>
            <person name="Yamazaki S."/>
            <person name="Fujita N."/>
        </authorList>
    </citation>
    <scope>NUCLEOTIDE SEQUENCE [LARGE SCALE GENOMIC DNA]</scope>
    <source>
        <strain evidence="2 3">NBRC 100340</strain>
    </source>
</reference>
<dbReference type="RefSeq" id="WP_006592651.1">
    <property type="nucleotide sequence ID" value="NZ_BAHD01000032.1"/>
</dbReference>
<dbReference type="InterPro" id="IPR011335">
    <property type="entry name" value="Restrct_endonuc-II-like"/>
</dbReference>
<accession>K6XBB3</accession>
<dbReference type="InterPro" id="IPR008538">
    <property type="entry name" value="Uma2"/>
</dbReference>
<feature type="domain" description="Putative restriction endonuclease" evidence="1">
    <location>
        <begin position="23"/>
        <end position="167"/>
    </location>
</feature>
<dbReference type="STRING" id="1184609.KILIM_032_00040"/>
<protein>
    <recommendedName>
        <fullName evidence="1">Putative restriction endonuclease domain-containing protein</fullName>
    </recommendedName>
</protein>
<dbReference type="Gene3D" id="3.90.1570.10">
    <property type="entry name" value="tt1808, chain A"/>
    <property type="match status" value="1"/>
</dbReference>
<dbReference type="Pfam" id="PF05685">
    <property type="entry name" value="Uma2"/>
    <property type="match status" value="1"/>
</dbReference>
<evidence type="ECO:0000313" key="3">
    <source>
        <dbReference type="Proteomes" id="UP000008366"/>
    </source>
</evidence>
<dbReference type="CDD" id="cd06260">
    <property type="entry name" value="DUF820-like"/>
    <property type="match status" value="1"/>
</dbReference>